<reference evidence="3 4" key="1">
    <citation type="submission" date="2018-07" db="EMBL/GenBank/DDBJ databases">
        <title>Parabacteroides acidifaciens nov. sp., isolated from human feces.</title>
        <authorList>
            <person name="Wang Y.J."/>
        </authorList>
    </citation>
    <scope>NUCLEOTIDE SEQUENCE [LARGE SCALE GENOMIC DNA]</scope>
    <source>
        <strain evidence="3 4">426-9</strain>
    </source>
</reference>
<protein>
    <submittedName>
        <fullName evidence="3">Gliding motility-associated C-terminal domain-containing protein</fullName>
    </submittedName>
</protein>
<dbReference type="Proteomes" id="UP000256321">
    <property type="component" value="Unassembled WGS sequence"/>
</dbReference>
<evidence type="ECO:0000256" key="1">
    <source>
        <dbReference type="SAM" id="SignalP"/>
    </source>
</evidence>
<keyword evidence="5" id="KW-1185">Reference proteome</keyword>
<feature type="signal peptide" evidence="1">
    <location>
        <begin position="1"/>
        <end position="24"/>
    </location>
</feature>
<dbReference type="EMBL" id="JACRTI010000009">
    <property type="protein sequence ID" value="MBC8601201.1"/>
    <property type="molecule type" value="Genomic_DNA"/>
</dbReference>
<gene>
    <name evidence="3" type="ORF">DWU89_05740</name>
    <name evidence="2" type="ORF">H8784_05625</name>
</gene>
<comment type="caution">
    <text evidence="3">The sequence shown here is derived from an EMBL/GenBank/DDBJ whole genome shotgun (WGS) entry which is preliminary data.</text>
</comment>
<dbReference type="Proteomes" id="UP000629596">
    <property type="component" value="Unassembled WGS sequence"/>
</dbReference>
<name>A0A3D8HHI9_9BACT</name>
<evidence type="ECO:0000313" key="4">
    <source>
        <dbReference type="Proteomes" id="UP000256321"/>
    </source>
</evidence>
<evidence type="ECO:0000313" key="2">
    <source>
        <dbReference type="EMBL" id="MBC8601201.1"/>
    </source>
</evidence>
<organism evidence="3 4">
    <name type="scientific">Parabacteroides acidifaciens</name>
    <dbReference type="NCBI Taxonomy" id="2290935"/>
    <lineage>
        <taxon>Bacteria</taxon>
        <taxon>Pseudomonadati</taxon>
        <taxon>Bacteroidota</taxon>
        <taxon>Bacteroidia</taxon>
        <taxon>Bacteroidales</taxon>
        <taxon>Tannerellaceae</taxon>
        <taxon>Parabacteroides</taxon>
    </lineage>
</organism>
<reference evidence="2 5" key="2">
    <citation type="submission" date="2020-08" db="EMBL/GenBank/DDBJ databases">
        <title>Genome public.</title>
        <authorList>
            <person name="Liu C."/>
            <person name="Sun Q."/>
        </authorList>
    </citation>
    <scope>NUCLEOTIDE SEQUENCE [LARGE SCALE GENOMIC DNA]</scope>
    <source>
        <strain evidence="2 5">426_9</strain>
    </source>
</reference>
<dbReference type="AlphaFoldDB" id="A0A3D8HHI9"/>
<accession>A0A3D8HHI9</accession>
<keyword evidence="1" id="KW-0732">Signal</keyword>
<dbReference type="Pfam" id="PF13585">
    <property type="entry name" value="CHU_C"/>
    <property type="match status" value="1"/>
</dbReference>
<evidence type="ECO:0000313" key="3">
    <source>
        <dbReference type="EMBL" id="RDU50067.1"/>
    </source>
</evidence>
<dbReference type="EMBL" id="QREV01000009">
    <property type="protein sequence ID" value="RDU50067.1"/>
    <property type="molecule type" value="Genomic_DNA"/>
</dbReference>
<proteinExistence type="predicted"/>
<sequence length="453" mass="50951">MLRTKIRKLGGLICFLFAVLAVQAQQYMVTGGQGTPLMAKDETGEKLEVYLLYGMGNAAISYTSSSTNHKWYRYKSRALEAESVPCEQNGNTSTIRNVEEGYGYFVQESDILSRYVWIIDYSKYAFEVQNITVEGTCDNFLLKGSPEPARMQYNLPSGRTVELKREFEVSFQTLSWSDDNRFSLTPVTVTMEGNPYSGSIKKKGENKNVMPPLCDTEVTLKGDQFARHFGIEKSITSDTYQAVAVELHTDTTLIMDNAPNMTLGEGDLLCAPAEVTFRAYANEPVASLYTWRIYRSDVENGAENPLILYRGEEVDYTFAERGEYIAEVTVSDRTGECEAVSDPFVIKITESRLEIPNAFSPGTTPGINDEFRVAYQSLLNYKCWIFNRWGVEMYHSTNPAEGWDGKKGGKYVAPGVYFYVIEATGTAGEKFSRKGSINILRPKKINDEIIEQQ</sequence>
<feature type="chain" id="PRO_5017641784" evidence="1">
    <location>
        <begin position="25"/>
        <end position="453"/>
    </location>
</feature>
<evidence type="ECO:0000313" key="5">
    <source>
        <dbReference type="Proteomes" id="UP000629596"/>
    </source>
</evidence>
<dbReference type="RefSeq" id="WP_115498686.1">
    <property type="nucleotide sequence ID" value="NZ_JACRTI010000009.1"/>
</dbReference>